<dbReference type="InterPro" id="IPR006336">
    <property type="entry name" value="GCS2"/>
</dbReference>
<dbReference type="PANTHER" id="PTHR36510">
    <property type="entry name" value="GLUTAMATE--CYSTEINE LIGASE 2-RELATED"/>
    <property type="match status" value="1"/>
</dbReference>
<dbReference type="NCBIfam" id="TIGR02050">
    <property type="entry name" value="gshA_cyan_rel"/>
    <property type="match status" value="1"/>
</dbReference>
<dbReference type="HAMAP" id="MF_01609">
    <property type="entry name" value="Glu_cys_ligase_2"/>
    <property type="match status" value="1"/>
</dbReference>
<dbReference type="EC" id="6.3.2.2" evidence="5"/>
<evidence type="ECO:0000256" key="3">
    <source>
        <dbReference type="ARBA" id="ARBA00022840"/>
    </source>
</evidence>
<name>A0A7C9PNC4_9MICO</name>
<dbReference type="NCBIfam" id="NF010042">
    <property type="entry name" value="PRK13517.1-2"/>
    <property type="match status" value="1"/>
</dbReference>
<organism evidence="6 7">
    <name type="scientific">Galbitalea soli</name>
    <dbReference type="NCBI Taxonomy" id="1268042"/>
    <lineage>
        <taxon>Bacteria</taxon>
        <taxon>Bacillati</taxon>
        <taxon>Actinomycetota</taxon>
        <taxon>Actinomycetes</taxon>
        <taxon>Micrococcales</taxon>
        <taxon>Microbacteriaceae</taxon>
        <taxon>Galbitalea</taxon>
    </lineage>
</organism>
<comment type="similarity">
    <text evidence="5">Belongs to the glutamate--cysteine ligase type 2 family. YbdK subfamily.</text>
</comment>
<evidence type="ECO:0000313" key="6">
    <source>
        <dbReference type="EMBL" id="NEM91550.1"/>
    </source>
</evidence>
<keyword evidence="3 5" id="KW-0067">ATP-binding</keyword>
<protein>
    <recommendedName>
        <fullName evidence="5">Putative glutamate--cysteine ligase 2</fullName>
        <ecNumber evidence="5">6.3.2.2</ecNumber>
    </recommendedName>
    <alternativeName>
        <fullName evidence="5">Gamma-glutamylcysteine synthetase 2</fullName>
        <shortName evidence="5">GCS 2</shortName>
        <shortName evidence="5">Gamma-GCS 2</shortName>
    </alternativeName>
</protein>
<dbReference type="InterPro" id="IPR050141">
    <property type="entry name" value="GCL_type2/YbdK_subfam"/>
</dbReference>
<evidence type="ECO:0000256" key="4">
    <source>
        <dbReference type="ARBA" id="ARBA00048819"/>
    </source>
</evidence>
<dbReference type="SUPFAM" id="SSF55931">
    <property type="entry name" value="Glutamine synthetase/guanido kinase"/>
    <property type="match status" value="1"/>
</dbReference>
<dbReference type="InterPro" id="IPR011793">
    <property type="entry name" value="YbdK"/>
</dbReference>
<dbReference type="Gene3D" id="3.30.590.20">
    <property type="match status" value="1"/>
</dbReference>
<dbReference type="AlphaFoldDB" id="A0A7C9PNC4"/>
<comment type="catalytic activity">
    <reaction evidence="4 5">
        <text>L-cysteine + L-glutamate + ATP = gamma-L-glutamyl-L-cysteine + ADP + phosphate + H(+)</text>
        <dbReference type="Rhea" id="RHEA:13285"/>
        <dbReference type="ChEBI" id="CHEBI:15378"/>
        <dbReference type="ChEBI" id="CHEBI:29985"/>
        <dbReference type="ChEBI" id="CHEBI:30616"/>
        <dbReference type="ChEBI" id="CHEBI:35235"/>
        <dbReference type="ChEBI" id="CHEBI:43474"/>
        <dbReference type="ChEBI" id="CHEBI:58173"/>
        <dbReference type="ChEBI" id="CHEBI:456216"/>
        <dbReference type="EC" id="6.3.2.2"/>
    </reaction>
</comment>
<evidence type="ECO:0000313" key="7">
    <source>
        <dbReference type="Proteomes" id="UP000479756"/>
    </source>
</evidence>
<keyword evidence="2 5" id="KW-0547">Nucleotide-binding</keyword>
<evidence type="ECO:0000256" key="5">
    <source>
        <dbReference type="HAMAP-Rule" id="MF_01609"/>
    </source>
</evidence>
<sequence>MEIEFGTSRRSNIGLEWEIACVDHASGELTRAAPVILAELGDESAALAEEARERGEEPAEYPQVTKEFLTNTVEIVSGPHDHVGHAVDDLTTMLARVRRVADGHGVDLMCSGTHPFSQWHQQEVTPGNARYDTLIDRTQWWGRQLMIWGVHMHVGIEERAKVLPILSGLLTFYPHFQALSASSPYWAGEDTGYASNRAMMFQQLPTAGLPPQLASWGEYERVVDDLTHVGVIDHFSELRWDLRPSPRWGTIELRFCDGLPSAAEVASLGALAQCLVEDLSCRLDAGEQLPSMQPWYVRENKWRAARYGMDAIIITNSAGDEELMTEHLGGLLDRLEPTAARLGCSAELSGVDTIIRTGASYQRQRAAAAAHGGSLKAVVGSLVRELRDGVG</sequence>
<dbReference type="EMBL" id="JAAGWZ010000002">
    <property type="protein sequence ID" value="NEM91550.1"/>
    <property type="molecule type" value="Genomic_DNA"/>
</dbReference>
<dbReference type="PANTHER" id="PTHR36510:SF1">
    <property type="entry name" value="GLUTAMATE--CYSTEINE LIGASE 2-RELATED"/>
    <property type="match status" value="1"/>
</dbReference>
<reference evidence="6 7" key="1">
    <citation type="journal article" date="2014" name="Int. J. Syst. Evol. Microbiol.">
        <title>Description of Galbitalea soli gen. nov., sp. nov., and Frondihabitans sucicola sp. nov.</title>
        <authorList>
            <person name="Kim S.J."/>
            <person name="Lim J.M."/>
            <person name="Ahn J.H."/>
            <person name="Weon H.Y."/>
            <person name="Hamada M."/>
            <person name="Suzuki K."/>
            <person name="Ahn T.Y."/>
            <person name="Kwon S.W."/>
        </authorList>
    </citation>
    <scope>NUCLEOTIDE SEQUENCE [LARGE SCALE GENOMIC DNA]</scope>
    <source>
        <strain evidence="6 7">NBRC 108727</strain>
    </source>
</reference>
<accession>A0A7C9PNC4</accession>
<evidence type="ECO:0000256" key="1">
    <source>
        <dbReference type="ARBA" id="ARBA00022598"/>
    </source>
</evidence>
<comment type="function">
    <text evidence="5">ATP-dependent carboxylate-amine ligase which exhibits weak glutamate--cysteine ligase activity.</text>
</comment>
<proteinExistence type="inferred from homology"/>
<dbReference type="GO" id="GO:0005524">
    <property type="term" value="F:ATP binding"/>
    <property type="evidence" value="ECO:0007669"/>
    <property type="project" value="UniProtKB-KW"/>
</dbReference>
<dbReference type="GO" id="GO:0042398">
    <property type="term" value="P:modified amino acid biosynthetic process"/>
    <property type="evidence" value="ECO:0007669"/>
    <property type="project" value="InterPro"/>
</dbReference>
<dbReference type="NCBIfam" id="NF010044">
    <property type="entry name" value="PRK13517.1-4"/>
    <property type="match status" value="1"/>
</dbReference>
<dbReference type="NCBIfam" id="NF010043">
    <property type="entry name" value="PRK13517.1-3"/>
    <property type="match status" value="1"/>
</dbReference>
<dbReference type="InterPro" id="IPR014746">
    <property type="entry name" value="Gln_synth/guanido_kin_cat_dom"/>
</dbReference>
<gene>
    <name evidence="6" type="ORF">G3T37_09290</name>
</gene>
<dbReference type="GO" id="GO:0004357">
    <property type="term" value="F:glutamate-cysteine ligase activity"/>
    <property type="evidence" value="ECO:0007669"/>
    <property type="project" value="UniProtKB-EC"/>
</dbReference>
<comment type="caution">
    <text evidence="6">The sequence shown here is derived from an EMBL/GenBank/DDBJ whole genome shotgun (WGS) entry which is preliminary data.</text>
</comment>
<keyword evidence="7" id="KW-1185">Reference proteome</keyword>
<evidence type="ECO:0000256" key="2">
    <source>
        <dbReference type="ARBA" id="ARBA00022741"/>
    </source>
</evidence>
<dbReference type="Proteomes" id="UP000479756">
    <property type="component" value="Unassembled WGS sequence"/>
</dbReference>
<keyword evidence="1 5" id="KW-0436">Ligase</keyword>
<dbReference type="RefSeq" id="WP_163473330.1">
    <property type="nucleotide sequence ID" value="NZ_JAAGWZ010000002.1"/>
</dbReference>
<dbReference type="Pfam" id="PF04107">
    <property type="entry name" value="GCS2"/>
    <property type="match status" value="1"/>
</dbReference>